<proteinExistence type="inferred from homology"/>
<dbReference type="AlphaFoldDB" id="A0A200R5A5"/>
<dbReference type="InterPro" id="IPR029058">
    <property type="entry name" value="AB_hydrolase_fold"/>
</dbReference>
<dbReference type="InParanoid" id="A0A200R5A5"/>
<dbReference type="FunFam" id="1.20.120.980:FF:000006">
    <property type="entry name" value="Serine carboxypeptidase S28 family protein"/>
    <property type="match status" value="1"/>
</dbReference>
<dbReference type="EMBL" id="MVGT01000437">
    <property type="protein sequence ID" value="OVA17907.1"/>
    <property type="molecule type" value="Genomic_DNA"/>
</dbReference>
<protein>
    <submittedName>
        <fullName evidence="7">Peptidase S28</fullName>
    </submittedName>
</protein>
<dbReference type="InterPro" id="IPR042269">
    <property type="entry name" value="Ser_carbopepase_S28_SKS"/>
</dbReference>
<evidence type="ECO:0000256" key="1">
    <source>
        <dbReference type="ARBA" id="ARBA00011079"/>
    </source>
</evidence>
<evidence type="ECO:0000256" key="3">
    <source>
        <dbReference type="ARBA" id="ARBA00022729"/>
    </source>
</evidence>
<evidence type="ECO:0000256" key="6">
    <source>
        <dbReference type="SAM" id="Phobius"/>
    </source>
</evidence>
<organism evidence="7 8">
    <name type="scientific">Macleaya cordata</name>
    <name type="common">Five-seeded plume-poppy</name>
    <name type="synonym">Bocconia cordata</name>
    <dbReference type="NCBI Taxonomy" id="56857"/>
    <lineage>
        <taxon>Eukaryota</taxon>
        <taxon>Viridiplantae</taxon>
        <taxon>Streptophyta</taxon>
        <taxon>Embryophyta</taxon>
        <taxon>Tracheophyta</taxon>
        <taxon>Spermatophyta</taxon>
        <taxon>Magnoliopsida</taxon>
        <taxon>Ranunculales</taxon>
        <taxon>Papaveraceae</taxon>
        <taxon>Papaveroideae</taxon>
        <taxon>Macleaya</taxon>
    </lineage>
</organism>
<evidence type="ECO:0000313" key="7">
    <source>
        <dbReference type="EMBL" id="OVA17907.1"/>
    </source>
</evidence>
<keyword evidence="4" id="KW-0378">Hydrolase</keyword>
<dbReference type="OMA" id="PSVVWYL"/>
<reference evidence="7 8" key="1">
    <citation type="journal article" date="2017" name="Mol. Plant">
        <title>The Genome of Medicinal Plant Macleaya cordata Provides New Insights into Benzylisoquinoline Alkaloids Metabolism.</title>
        <authorList>
            <person name="Liu X."/>
            <person name="Liu Y."/>
            <person name="Huang P."/>
            <person name="Ma Y."/>
            <person name="Qing Z."/>
            <person name="Tang Q."/>
            <person name="Cao H."/>
            <person name="Cheng P."/>
            <person name="Zheng Y."/>
            <person name="Yuan Z."/>
            <person name="Zhou Y."/>
            <person name="Liu J."/>
            <person name="Tang Z."/>
            <person name="Zhuo Y."/>
            <person name="Zhang Y."/>
            <person name="Yu L."/>
            <person name="Huang J."/>
            <person name="Yang P."/>
            <person name="Peng Q."/>
            <person name="Zhang J."/>
            <person name="Jiang W."/>
            <person name="Zhang Z."/>
            <person name="Lin K."/>
            <person name="Ro D.K."/>
            <person name="Chen X."/>
            <person name="Xiong X."/>
            <person name="Shang Y."/>
            <person name="Huang S."/>
            <person name="Zeng J."/>
        </authorList>
    </citation>
    <scope>NUCLEOTIDE SEQUENCE [LARGE SCALE GENOMIC DNA]</scope>
    <source>
        <strain evidence="8">cv. BLH2017</strain>
        <tissue evidence="7">Root</tissue>
    </source>
</reference>
<dbReference type="InterPro" id="IPR008758">
    <property type="entry name" value="Peptidase_S28"/>
</dbReference>
<dbReference type="Pfam" id="PF05577">
    <property type="entry name" value="Peptidase_S28"/>
    <property type="match status" value="2"/>
</dbReference>
<keyword evidence="2" id="KW-0645">Protease</keyword>
<keyword evidence="6" id="KW-0812">Transmembrane</keyword>
<dbReference type="Gene3D" id="1.20.120.980">
    <property type="entry name" value="Serine carboxypeptidase S28, SKS domain"/>
    <property type="match status" value="2"/>
</dbReference>
<dbReference type="PANTHER" id="PTHR11010:SF120">
    <property type="entry name" value="LYSOSOMAL PRO-X CARBOXYPEPTIDASE"/>
    <property type="match status" value="1"/>
</dbReference>
<evidence type="ECO:0000313" key="8">
    <source>
        <dbReference type="Proteomes" id="UP000195402"/>
    </source>
</evidence>
<dbReference type="GO" id="GO:0008239">
    <property type="term" value="F:dipeptidyl-peptidase activity"/>
    <property type="evidence" value="ECO:0007669"/>
    <property type="project" value="TreeGrafter"/>
</dbReference>
<keyword evidence="3" id="KW-0732">Signal</keyword>
<keyword evidence="6" id="KW-1133">Transmembrane helix</keyword>
<dbReference type="GO" id="GO:0006508">
    <property type="term" value="P:proteolysis"/>
    <property type="evidence" value="ECO:0007669"/>
    <property type="project" value="UniProtKB-KW"/>
</dbReference>
<dbReference type="Proteomes" id="UP000195402">
    <property type="component" value="Unassembled WGS sequence"/>
</dbReference>
<sequence>MLSTINICVSGATPRLGVIGRTTQHIRNAEDLFSSSSSSSSTDDKDYKTIYYTQTLDHFNYRPDSYATFQQKYVINFRYWGGANTSAPIFAFLGEESDIDGDVAVIGFLSDHAPQFKALMVFIEHRYYGESIPFGSRKEAFRDASTLGYFNSAQALADYAEVIISLKKNLSAESSPVIVFGGSYGGMLASWFRLKYPHVAHGALASSAPILYFEDIAPKNGYYWVVSKDYREASKCCYNVIKQSWSEIDRIASKPNGLAHLSRKFKTCSPLNKSFELKDYLDSVYAESAQYNHPPKYPVTMICNAIDNTTENTDILSRVHAGVVAYMGKQKCYDMAEFVRPTETSIGWQWQTCSEMVMPIGHDGNDTMFPASPFDLNSFSSSCKSLYGVPPRPHWILNEYGGHDIKMVLQRFASNIIFSNGLRDPYSSGGVLKGISDTVVAITTTNGSHCLDLLHKSSDDPKWLVEQRTAEIKLIKGWIKEYNAMHNTKTKRKIERAMATTVVLLICALLSITVVCNTALLKRKNNLNAGFSSYAAAAAATNSQDFKTLYYAQTLDHFNYRPESYTIFRQRYIINSRYWGGANAGAPILVHLGAEEPIDGVVRRGGFLTDHAPQLKALMVYIEHRYYGESMPFGSAEVAFKNTSTLGYFNSAQALADYMEVILSLKKNLSAESSPVIVIGGSYGGMLATWFRLKYPHVAHGALASSAPILYFDDIAPKHGYYSVVSKVFSDVSKSCYNVIKHSWSEIDRIASQPNGLALLSRIFKTCSPLKESSDLKRHLEKIYTDSAQFNKPPEYPVTRICNAIDGASSSSSSILNRVYLGVVAHEGKQKCYGIGGVRGELSTPSFSEADYKGWTWQTCTEIILPLQCGNDTMFPSITFDLDGEAEFCQMIFGVTLRPHWILNEYGGRVS</sequence>
<dbReference type="OrthoDB" id="2130629at2759"/>
<dbReference type="GO" id="GO:0070008">
    <property type="term" value="F:serine-type exopeptidase activity"/>
    <property type="evidence" value="ECO:0007669"/>
    <property type="project" value="InterPro"/>
</dbReference>
<feature type="transmembrane region" description="Helical" evidence="6">
    <location>
        <begin position="497"/>
        <end position="521"/>
    </location>
</feature>
<dbReference type="SUPFAM" id="SSF53474">
    <property type="entry name" value="alpha/beta-Hydrolases"/>
    <property type="match status" value="2"/>
</dbReference>
<accession>A0A200R5A5</accession>
<gene>
    <name evidence="7" type="ORF">BVC80_1835g304</name>
</gene>
<evidence type="ECO:0000256" key="2">
    <source>
        <dbReference type="ARBA" id="ARBA00022670"/>
    </source>
</evidence>
<keyword evidence="6" id="KW-0472">Membrane</keyword>
<dbReference type="STRING" id="56857.A0A200R5A5"/>
<comment type="similarity">
    <text evidence="1">Belongs to the peptidase S28 family.</text>
</comment>
<name>A0A200R5A5_MACCD</name>
<evidence type="ECO:0000256" key="5">
    <source>
        <dbReference type="ARBA" id="ARBA00023180"/>
    </source>
</evidence>
<comment type="caution">
    <text evidence="7">The sequence shown here is derived from an EMBL/GenBank/DDBJ whole genome shotgun (WGS) entry which is preliminary data.</text>
</comment>
<keyword evidence="8" id="KW-1185">Reference proteome</keyword>
<dbReference type="Gene3D" id="3.40.50.1820">
    <property type="entry name" value="alpha/beta hydrolase"/>
    <property type="match status" value="2"/>
</dbReference>
<keyword evidence="5" id="KW-0325">Glycoprotein</keyword>
<dbReference type="PANTHER" id="PTHR11010">
    <property type="entry name" value="PROTEASE S28 PRO-X CARBOXYPEPTIDASE-RELATED"/>
    <property type="match status" value="1"/>
</dbReference>
<evidence type="ECO:0000256" key="4">
    <source>
        <dbReference type="ARBA" id="ARBA00022801"/>
    </source>
</evidence>